<name>A0ABV7P1I2_9PSEU</name>
<keyword evidence="9" id="KW-1185">Reference proteome</keyword>
<dbReference type="InterPro" id="IPR015500">
    <property type="entry name" value="Peptidase_S8_subtilisin-rel"/>
</dbReference>
<dbReference type="PRINTS" id="PR00723">
    <property type="entry name" value="SUBTILISIN"/>
</dbReference>
<dbReference type="InterPro" id="IPR036852">
    <property type="entry name" value="Peptidase_S8/S53_dom_sf"/>
</dbReference>
<feature type="chain" id="PRO_5045769896" evidence="6">
    <location>
        <begin position="29"/>
        <end position="311"/>
    </location>
</feature>
<comment type="similarity">
    <text evidence="1 5">Belongs to the peptidase S8 family.</text>
</comment>
<protein>
    <submittedName>
        <fullName evidence="8">S8 family peptidase</fullName>
    </submittedName>
</protein>
<dbReference type="PANTHER" id="PTHR43806">
    <property type="entry name" value="PEPTIDASE S8"/>
    <property type="match status" value="1"/>
</dbReference>
<evidence type="ECO:0000313" key="8">
    <source>
        <dbReference type="EMBL" id="MFC3452949.1"/>
    </source>
</evidence>
<organism evidence="8 9">
    <name type="scientific">Amycolatopsis speibonae</name>
    <dbReference type="NCBI Taxonomy" id="1450224"/>
    <lineage>
        <taxon>Bacteria</taxon>
        <taxon>Bacillati</taxon>
        <taxon>Actinomycetota</taxon>
        <taxon>Actinomycetes</taxon>
        <taxon>Pseudonocardiales</taxon>
        <taxon>Pseudonocardiaceae</taxon>
        <taxon>Amycolatopsis</taxon>
    </lineage>
</organism>
<comment type="caution">
    <text evidence="8">The sequence shown here is derived from an EMBL/GenBank/DDBJ whole genome shotgun (WGS) entry which is preliminary data.</text>
</comment>
<keyword evidence="4 5" id="KW-0720">Serine protease</keyword>
<proteinExistence type="inferred from homology"/>
<dbReference type="EMBL" id="JBHRWK010000044">
    <property type="protein sequence ID" value="MFC3452949.1"/>
    <property type="molecule type" value="Genomic_DNA"/>
</dbReference>
<evidence type="ECO:0000256" key="6">
    <source>
        <dbReference type="SAM" id="SignalP"/>
    </source>
</evidence>
<feature type="active site" description="Charge relay system" evidence="5">
    <location>
        <position position="68"/>
    </location>
</feature>
<keyword evidence="3 5" id="KW-0378">Hydrolase</keyword>
<dbReference type="Gene3D" id="3.40.50.200">
    <property type="entry name" value="Peptidase S8/S53 domain"/>
    <property type="match status" value="1"/>
</dbReference>
<feature type="active site" description="Charge relay system" evidence="5">
    <location>
        <position position="251"/>
    </location>
</feature>
<dbReference type="SUPFAM" id="SSF52743">
    <property type="entry name" value="Subtilisin-like"/>
    <property type="match status" value="1"/>
</dbReference>
<dbReference type="Proteomes" id="UP001595645">
    <property type="component" value="Unassembled WGS sequence"/>
</dbReference>
<feature type="active site" description="Charge relay system" evidence="5">
    <location>
        <position position="101"/>
    </location>
</feature>
<dbReference type="PANTHER" id="PTHR43806:SF11">
    <property type="entry name" value="CEREVISIN-RELATED"/>
    <property type="match status" value="1"/>
</dbReference>
<keyword evidence="6" id="KW-0732">Signal</keyword>
<feature type="signal peptide" evidence="6">
    <location>
        <begin position="1"/>
        <end position="28"/>
    </location>
</feature>
<reference evidence="9" key="1">
    <citation type="journal article" date="2019" name="Int. J. Syst. Evol. Microbiol.">
        <title>The Global Catalogue of Microorganisms (GCM) 10K type strain sequencing project: providing services to taxonomists for standard genome sequencing and annotation.</title>
        <authorList>
            <consortium name="The Broad Institute Genomics Platform"/>
            <consortium name="The Broad Institute Genome Sequencing Center for Infectious Disease"/>
            <person name="Wu L."/>
            <person name="Ma J."/>
        </authorList>
    </citation>
    <scope>NUCLEOTIDE SEQUENCE [LARGE SCALE GENOMIC DNA]</scope>
    <source>
        <strain evidence="9">CGMCC 4.7676</strain>
    </source>
</reference>
<dbReference type="RefSeq" id="WP_378241721.1">
    <property type="nucleotide sequence ID" value="NZ_JBHRWK010000044.1"/>
</dbReference>
<dbReference type="InterPro" id="IPR000209">
    <property type="entry name" value="Peptidase_S8/S53_dom"/>
</dbReference>
<sequence length="311" mass="31268">MIMRLVRGMGALACSALLVTAVAQPASATEVQQNPPNWGLDRIDQRTGLDQLYHYETDAKDVTVYVIDSGVDAAHPDFGGRVKPGKDFLDGGTDTSDTNGHGTYLAGVAASRSYGVAKAAQIVPVRVIDAQGGGATDKIIAGIDWVTQNAQQPAVAVLGIGGTANDQLDTAVRALAAVVPVALPAGGEATDAGQFSPGRVTEALTVGSTDASDQVGSTSNYGEVVDLFAPGVDVPGPNAGGNGGRVLSGTSSAAAHVAGVAALYRALHPAVSAADVTKALVDLAAVDVLTGVHAGTANRLLQTPGTQLKRG</sequence>
<dbReference type="InterPro" id="IPR034193">
    <property type="entry name" value="PCSK9_ProteinaseK-like"/>
</dbReference>
<dbReference type="InterPro" id="IPR023827">
    <property type="entry name" value="Peptidase_S8_Asp-AS"/>
</dbReference>
<evidence type="ECO:0000256" key="1">
    <source>
        <dbReference type="ARBA" id="ARBA00011073"/>
    </source>
</evidence>
<evidence type="ECO:0000256" key="2">
    <source>
        <dbReference type="ARBA" id="ARBA00022670"/>
    </source>
</evidence>
<accession>A0ABV7P1I2</accession>
<dbReference type="CDD" id="cd04077">
    <property type="entry name" value="Peptidases_S8_PCSK9_ProteinaseK_like"/>
    <property type="match status" value="1"/>
</dbReference>
<evidence type="ECO:0000256" key="4">
    <source>
        <dbReference type="ARBA" id="ARBA00022825"/>
    </source>
</evidence>
<dbReference type="Pfam" id="PF00082">
    <property type="entry name" value="Peptidase_S8"/>
    <property type="match status" value="1"/>
</dbReference>
<dbReference type="InterPro" id="IPR050131">
    <property type="entry name" value="Peptidase_S8_subtilisin-like"/>
</dbReference>
<dbReference type="PROSITE" id="PS00136">
    <property type="entry name" value="SUBTILASE_ASP"/>
    <property type="match status" value="1"/>
</dbReference>
<feature type="domain" description="Peptidase S8/S53" evidence="7">
    <location>
        <begin position="60"/>
        <end position="284"/>
    </location>
</feature>
<dbReference type="PROSITE" id="PS51892">
    <property type="entry name" value="SUBTILASE"/>
    <property type="match status" value="1"/>
</dbReference>
<gene>
    <name evidence="8" type="ORF">ACFOSH_26235</name>
</gene>
<evidence type="ECO:0000256" key="5">
    <source>
        <dbReference type="PROSITE-ProRule" id="PRU01240"/>
    </source>
</evidence>
<evidence type="ECO:0000259" key="7">
    <source>
        <dbReference type="Pfam" id="PF00082"/>
    </source>
</evidence>
<evidence type="ECO:0000313" key="9">
    <source>
        <dbReference type="Proteomes" id="UP001595645"/>
    </source>
</evidence>
<keyword evidence="2 5" id="KW-0645">Protease</keyword>
<evidence type="ECO:0000256" key="3">
    <source>
        <dbReference type="ARBA" id="ARBA00022801"/>
    </source>
</evidence>